<feature type="transmembrane region" description="Helical" evidence="7">
    <location>
        <begin position="446"/>
        <end position="463"/>
    </location>
</feature>
<dbReference type="InterPro" id="IPR011992">
    <property type="entry name" value="EF-hand-dom_pair"/>
</dbReference>
<evidence type="ECO:0000313" key="9">
    <source>
        <dbReference type="EMBL" id="KAA3674623.1"/>
    </source>
</evidence>
<dbReference type="InterPro" id="IPR001202">
    <property type="entry name" value="WW_dom"/>
</dbReference>
<dbReference type="PANTHER" id="PTHR12268">
    <property type="entry name" value="E3 UBIQUITIN-PROTEIN LIGASE KCMF1"/>
    <property type="match status" value="1"/>
</dbReference>
<keyword evidence="4" id="KW-0106">Calcium</keyword>
<evidence type="ECO:0000256" key="7">
    <source>
        <dbReference type="SAM" id="Phobius"/>
    </source>
</evidence>
<dbReference type="GO" id="GO:0005886">
    <property type="term" value="C:plasma membrane"/>
    <property type="evidence" value="ECO:0007669"/>
    <property type="project" value="TreeGrafter"/>
</dbReference>
<evidence type="ECO:0000256" key="5">
    <source>
        <dbReference type="ARBA" id="ARBA00023212"/>
    </source>
</evidence>
<feature type="domain" description="WW" evidence="8">
    <location>
        <begin position="160"/>
        <end position="195"/>
    </location>
</feature>
<keyword evidence="5" id="KW-0206">Cytoskeleton</keyword>
<dbReference type="Pfam" id="PF09068">
    <property type="entry name" value="EF-hand_2"/>
    <property type="match status" value="2"/>
</dbReference>
<dbReference type="SUPFAM" id="SSF51045">
    <property type="entry name" value="WW domain"/>
    <property type="match status" value="1"/>
</dbReference>
<keyword evidence="10" id="KW-1185">Reference proteome</keyword>
<keyword evidence="7" id="KW-0812">Transmembrane</keyword>
<accession>A0A5J4NGP8</accession>
<dbReference type="PANTHER" id="PTHR12268:SF14">
    <property type="entry name" value="DYSTROPHIN-1"/>
    <property type="match status" value="1"/>
</dbReference>
<dbReference type="InterPro" id="IPR036020">
    <property type="entry name" value="WW_dom_sf"/>
</dbReference>
<feature type="compositionally biased region" description="Low complexity" evidence="6">
    <location>
        <begin position="362"/>
        <end position="375"/>
    </location>
</feature>
<dbReference type="InterPro" id="IPR015153">
    <property type="entry name" value="EF-hand_dom_typ1"/>
</dbReference>
<evidence type="ECO:0000256" key="6">
    <source>
        <dbReference type="SAM" id="MobiDB-lite"/>
    </source>
</evidence>
<dbReference type="AlphaFoldDB" id="A0A5J4NGP8"/>
<evidence type="ECO:0000256" key="3">
    <source>
        <dbReference type="ARBA" id="ARBA00022490"/>
    </source>
</evidence>
<dbReference type="EMBL" id="QNGE01003019">
    <property type="protein sequence ID" value="KAA3674623.1"/>
    <property type="molecule type" value="Genomic_DNA"/>
</dbReference>
<comment type="subcellular location">
    <subcellularLocation>
        <location evidence="1">Cell membrane</location>
        <location evidence="1">Sarcolemma</location>
        <topology evidence="1">Peripheral membrane protein</topology>
        <orientation evidence="1">Cytoplasmic side</orientation>
    </subcellularLocation>
    <subcellularLocation>
        <location evidence="2">Cytoplasm</location>
    </subcellularLocation>
</comment>
<feature type="region of interest" description="Disordered" evidence="6">
    <location>
        <begin position="311"/>
        <end position="337"/>
    </location>
</feature>
<comment type="caution">
    <text evidence="9">The sequence shown here is derived from an EMBL/GenBank/DDBJ whole genome shotgun (WGS) entry which is preliminary data.</text>
</comment>
<evidence type="ECO:0000259" key="8">
    <source>
        <dbReference type="PROSITE" id="PS50020"/>
    </source>
</evidence>
<dbReference type="PROSITE" id="PS50020">
    <property type="entry name" value="WW_DOMAIN_2"/>
    <property type="match status" value="1"/>
</dbReference>
<protein>
    <recommendedName>
        <fullName evidence="8">WW domain-containing protein</fullName>
    </recommendedName>
</protein>
<dbReference type="Gene3D" id="1.10.238.10">
    <property type="entry name" value="EF-hand"/>
    <property type="match status" value="1"/>
</dbReference>
<dbReference type="Gene3D" id="6.10.140.70">
    <property type="match status" value="1"/>
</dbReference>
<keyword evidence="7" id="KW-0472">Membrane</keyword>
<sequence length="498" mass="57423">MRIFRKGDLPEVDFPTLLNKTETQSFQTQWDAFVLVWIVRKRQKYLYGSQSGAVERSMTLVNIRLQTEFIRTADRSLDSTELMERAQPWQTQPLLGTLPPQTATVRHPSDRLSSVAGQFLRPDVVEANRTGSQSIPHLRTQSLSLPQHHRQQQTPIPLMDSVSPPWERCVHPSGTQVPFYRNRSTQTSQWDHPILFELLHSMKQLNEVRFAEYRIALKLRKLQKALCLDALDMSVLTENLEHINHSKPLEGQNTDPFDRMINVPQMIDCLIHIFNRSNAVYGEDNRSDREDGRDDIHMIDSSRKFQKCSTLPPNTKPLNVSDFHHQRTSPNEYGKGCRRHMSMTGVSHMMAESGDSNAGRRLPTPSGSTVTGSPSLSTWNRSFSLRETVAITATSPTHQFTNSRGRRFNTQIKRRFLTGPLKHPINVCVDLTLNWLLNVYDRMRQGYIHVLSFKIALVILVVANRDEKYRRMFAYNCFSMECSPFCIHTRMFIFKLGL</sequence>
<dbReference type="CDD" id="cd00201">
    <property type="entry name" value="WW"/>
    <property type="match status" value="1"/>
</dbReference>
<dbReference type="Proteomes" id="UP000324629">
    <property type="component" value="Unassembled WGS sequence"/>
</dbReference>
<name>A0A5J4NGP8_9TREM</name>
<evidence type="ECO:0000256" key="1">
    <source>
        <dbReference type="ARBA" id="ARBA00004278"/>
    </source>
</evidence>
<evidence type="ECO:0000313" key="10">
    <source>
        <dbReference type="Proteomes" id="UP000324629"/>
    </source>
</evidence>
<keyword evidence="7" id="KW-1133">Transmembrane helix</keyword>
<dbReference type="GO" id="GO:0099536">
    <property type="term" value="P:synaptic signaling"/>
    <property type="evidence" value="ECO:0007669"/>
    <property type="project" value="TreeGrafter"/>
</dbReference>
<keyword evidence="3" id="KW-0963">Cytoplasm</keyword>
<proteinExistence type="predicted"/>
<dbReference type="Gene3D" id="2.20.70.10">
    <property type="match status" value="1"/>
</dbReference>
<dbReference type="InterPro" id="IPR050774">
    <property type="entry name" value="KCMF1/Dystrophin"/>
</dbReference>
<evidence type="ECO:0000256" key="2">
    <source>
        <dbReference type="ARBA" id="ARBA00004496"/>
    </source>
</evidence>
<feature type="region of interest" description="Disordered" evidence="6">
    <location>
        <begin position="351"/>
        <end position="375"/>
    </location>
</feature>
<gene>
    <name evidence="9" type="ORF">DEA37_0005203</name>
</gene>
<dbReference type="SUPFAM" id="SSF47473">
    <property type="entry name" value="EF-hand"/>
    <property type="match status" value="2"/>
</dbReference>
<organism evidence="9 10">
    <name type="scientific">Paragonimus westermani</name>
    <dbReference type="NCBI Taxonomy" id="34504"/>
    <lineage>
        <taxon>Eukaryota</taxon>
        <taxon>Metazoa</taxon>
        <taxon>Spiralia</taxon>
        <taxon>Lophotrochozoa</taxon>
        <taxon>Platyhelminthes</taxon>
        <taxon>Trematoda</taxon>
        <taxon>Digenea</taxon>
        <taxon>Plagiorchiida</taxon>
        <taxon>Troglotremata</taxon>
        <taxon>Troglotrematidae</taxon>
        <taxon>Paragonimus</taxon>
    </lineage>
</organism>
<evidence type="ECO:0000256" key="4">
    <source>
        <dbReference type="ARBA" id="ARBA00022837"/>
    </source>
</evidence>
<reference evidence="9 10" key="1">
    <citation type="journal article" date="2019" name="Gigascience">
        <title>Whole-genome sequence of the oriental lung fluke Paragonimus westermani.</title>
        <authorList>
            <person name="Oey H."/>
            <person name="Zakrzewski M."/>
            <person name="Narain K."/>
            <person name="Devi K.R."/>
            <person name="Agatsuma T."/>
            <person name="Nawaratna S."/>
            <person name="Gobert G.N."/>
            <person name="Jones M.K."/>
            <person name="Ragan M.A."/>
            <person name="McManus D.P."/>
            <person name="Krause L."/>
        </authorList>
    </citation>
    <scope>NUCLEOTIDE SEQUENCE [LARGE SCALE GENOMIC DNA]</scope>
    <source>
        <strain evidence="9 10">IND2009</strain>
    </source>
</reference>
<dbReference type="GO" id="GO:0045202">
    <property type="term" value="C:synapse"/>
    <property type="evidence" value="ECO:0007669"/>
    <property type="project" value="GOC"/>
</dbReference>